<proteinExistence type="predicted"/>
<feature type="domain" description="HTH tetR-type" evidence="6">
    <location>
        <begin position="3"/>
        <end position="63"/>
    </location>
</feature>
<evidence type="ECO:0000256" key="4">
    <source>
        <dbReference type="ARBA" id="ARBA00023163"/>
    </source>
</evidence>
<dbReference type="PROSITE" id="PS50977">
    <property type="entry name" value="HTH_TETR_2"/>
    <property type="match status" value="1"/>
</dbReference>
<dbReference type="Pfam" id="PF00440">
    <property type="entry name" value="TetR_N"/>
    <property type="match status" value="1"/>
</dbReference>
<name>A0ABU2G2L7_9EURY</name>
<dbReference type="InterPro" id="IPR036271">
    <property type="entry name" value="Tet_transcr_reg_TetR-rel_C_sf"/>
</dbReference>
<dbReference type="SUPFAM" id="SSF46689">
    <property type="entry name" value="Homeodomain-like"/>
    <property type="match status" value="1"/>
</dbReference>
<accession>A0ABU2G2L7</accession>
<dbReference type="Pfam" id="PF13977">
    <property type="entry name" value="TetR_C_6"/>
    <property type="match status" value="1"/>
</dbReference>
<keyword evidence="2" id="KW-0805">Transcription regulation</keyword>
<dbReference type="InterPro" id="IPR009057">
    <property type="entry name" value="Homeodomain-like_sf"/>
</dbReference>
<sequence>MDDAVREEILDGTYRALCAHGYADLTIQDIAAETDRSKSLVHYYFESKGELIDAFLTYLYDRYTDYIGEERGETTRENLTSLLERLLDGDDSERLRTALLEVKAQAPYDESIREHLVEFDAALFERLRELVAAGVESGEFDAAVDPSRTAECLTAAVHGARTQRTALGRRRYHADETLTEYVDTYLVADGGREAAH</sequence>
<evidence type="ECO:0000259" key="6">
    <source>
        <dbReference type="PROSITE" id="PS50977"/>
    </source>
</evidence>
<keyword evidence="3 5" id="KW-0238">DNA-binding</keyword>
<gene>
    <name evidence="7" type="ORF">NDI79_12675</name>
</gene>
<keyword evidence="8" id="KW-1185">Reference proteome</keyword>
<keyword evidence="1" id="KW-0678">Repressor</keyword>
<evidence type="ECO:0000313" key="8">
    <source>
        <dbReference type="Proteomes" id="UP001254813"/>
    </source>
</evidence>
<comment type="caution">
    <text evidence="7">The sequence shown here is derived from an EMBL/GenBank/DDBJ whole genome shotgun (WGS) entry which is preliminary data.</text>
</comment>
<dbReference type="Gene3D" id="1.10.357.10">
    <property type="entry name" value="Tetracycline Repressor, domain 2"/>
    <property type="match status" value="1"/>
</dbReference>
<dbReference type="SUPFAM" id="SSF48498">
    <property type="entry name" value="Tetracyclin repressor-like, C-terminal domain"/>
    <property type="match status" value="1"/>
</dbReference>
<keyword evidence="4" id="KW-0804">Transcription</keyword>
<dbReference type="EMBL" id="JAMQOQ010000003">
    <property type="protein sequence ID" value="MDS0295027.1"/>
    <property type="molecule type" value="Genomic_DNA"/>
</dbReference>
<evidence type="ECO:0000256" key="5">
    <source>
        <dbReference type="PROSITE-ProRule" id="PRU00335"/>
    </source>
</evidence>
<protein>
    <submittedName>
        <fullName evidence="7">TetR/AcrR family transcriptional regulator</fullName>
    </submittedName>
</protein>
<evidence type="ECO:0000256" key="2">
    <source>
        <dbReference type="ARBA" id="ARBA00023015"/>
    </source>
</evidence>
<reference evidence="7 8" key="1">
    <citation type="submission" date="2022-06" db="EMBL/GenBank/DDBJ databases">
        <title>Halogeometricum sp. a new haloarchaeum isolate from saline soil.</title>
        <authorList>
            <person name="Strakova D."/>
            <person name="Galisteo C."/>
            <person name="Sanchez-Porro C."/>
            <person name="Ventosa A."/>
        </authorList>
    </citation>
    <scope>NUCLEOTIDE SEQUENCE [LARGE SCALE GENOMIC DNA]</scope>
    <source>
        <strain evidence="8">S3BR25-2</strain>
    </source>
</reference>
<evidence type="ECO:0000256" key="3">
    <source>
        <dbReference type="ARBA" id="ARBA00023125"/>
    </source>
</evidence>
<dbReference type="InterPro" id="IPR001647">
    <property type="entry name" value="HTH_TetR"/>
</dbReference>
<dbReference type="RefSeq" id="WP_310928879.1">
    <property type="nucleotide sequence ID" value="NZ_JAMQOQ010000003.1"/>
</dbReference>
<evidence type="ECO:0000313" key="7">
    <source>
        <dbReference type="EMBL" id="MDS0295027.1"/>
    </source>
</evidence>
<organism evidence="7 8">
    <name type="scientific">Halogeometricum luteum</name>
    <dbReference type="NCBI Taxonomy" id="2950537"/>
    <lineage>
        <taxon>Archaea</taxon>
        <taxon>Methanobacteriati</taxon>
        <taxon>Methanobacteriota</taxon>
        <taxon>Stenosarchaea group</taxon>
        <taxon>Halobacteria</taxon>
        <taxon>Halobacteriales</taxon>
        <taxon>Haloferacaceae</taxon>
        <taxon>Halogeometricum</taxon>
    </lineage>
</organism>
<dbReference type="PANTHER" id="PTHR30055:SF234">
    <property type="entry name" value="HTH-TYPE TRANSCRIPTIONAL REGULATOR BETI"/>
    <property type="match status" value="1"/>
</dbReference>
<dbReference type="Proteomes" id="UP001254813">
    <property type="component" value="Unassembled WGS sequence"/>
</dbReference>
<dbReference type="InterPro" id="IPR050109">
    <property type="entry name" value="HTH-type_TetR-like_transc_reg"/>
</dbReference>
<feature type="DNA-binding region" description="H-T-H motif" evidence="5">
    <location>
        <begin position="26"/>
        <end position="45"/>
    </location>
</feature>
<evidence type="ECO:0000256" key="1">
    <source>
        <dbReference type="ARBA" id="ARBA00022491"/>
    </source>
</evidence>
<dbReference type="InterPro" id="IPR039538">
    <property type="entry name" value="BetI_C"/>
</dbReference>
<dbReference type="PANTHER" id="PTHR30055">
    <property type="entry name" value="HTH-TYPE TRANSCRIPTIONAL REGULATOR RUTR"/>
    <property type="match status" value="1"/>
</dbReference>